<organism evidence="3 4">
    <name type="scientific">Microctonus aethiopoides</name>
    <dbReference type="NCBI Taxonomy" id="144406"/>
    <lineage>
        <taxon>Eukaryota</taxon>
        <taxon>Metazoa</taxon>
        <taxon>Ecdysozoa</taxon>
        <taxon>Arthropoda</taxon>
        <taxon>Hexapoda</taxon>
        <taxon>Insecta</taxon>
        <taxon>Pterygota</taxon>
        <taxon>Neoptera</taxon>
        <taxon>Endopterygota</taxon>
        <taxon>Hymenoptera</taxon>
        <taxon>Apocrita</taxon>
        <taxon>Ichneumonoidea</taxon>
        <taxon>Braconidae</taxon>
        <taxon>Euphorinae</taxon>
        <taxon>Microctonus</taxon>
    </lineage>
</organism>
<evidence type="ECO:0000313" key="3">
    <source>
        <dbReference type="EMBL" id="KAK0157451.1"/>
    </source>
</evidence>
<sequence length="451" mass="51249">MLSYAPKRIHRPPSIPFDANTTYHNSYLNINSQNGRTKCIRPKPVLQTAKEKFESDTTSRSSYQPIWDIVKSKPFIPRRRRFMSQGPMETTTTIRNDFGPKYAPRPEIIVPSGNIRSCSGRMDGRTTTSMSFVHPGFVRPPNSYKPSTKFRPSDEPAAKETTHRLSYQPYLVKQRESNPWAQKPIYKTPDTTMSVKTTYSKSYKKIETPVVKTKAILPTSGAEWFQGNREFNEKSCYADAFIPQSTEPRKSIPFVPSGNIHLSDKKMSSETTNRLSYQLVHAEKRIPFRPKQRNMMGGGSMESTTTNRSDFQHKIIQRPEIIIPCDNIHNSNKPIEGSTTTASSYMNHGVVQPPPSFKPSVSYSRSPSKVDGDTTNKLSYPRWTQPAKEVYPWAKKLEYQRPKERMVGDSMYNMSFAPPGYYIEVDSSDTTQNSDSTIIDTCSNNNCSPAV</sequence>
<dbReference type="GO" id="GO:0005879">
    <property type="term" value="C:axonemal microtubule"/>
    <property type="evidence" value="ECO:0007669"/>
    <property type="project" value="TreeGrafter"/>
</dbReference>
<dbReference type="GO" id="GO:0008017">
    <property type="term" value="F:microtubule binding"/>
    <property type="evidence" value="ECO:0007669"/>
    <property type="project" value="InterPro"/>
</dbReference>
<feature type="compositionally biased region" description="Basic and acidic residues" evidence="2">
    <location>
        <begin position="151"/>
        <end position="163"/>
    </location>
</feature>
<dbReference type="PANTHER" id="PTHR31516">
    <property type="entry name" value="STABILIZER OF AXONEMAL MICROTUBULES 2"/>
    <property type="match status" value="1"/>
</dbReference>
<protein>
    <submittedName>
        <fullName evidence="3">Uncharacterized protein</fullName>
    </submittedName>
</protein>
<dbReference type="GO" id="GO:0005814">
    <property type="term" value="C:centriole"/>
    <property type="evidence" value="ECO:0007669"/>
    <property type="project" value="TreeGrafter"/>
</dbReference>
<evidence type="ECO:0000256" key="2">
    <source>
        <dbReference type="SAM" id="MobiDB-lite"/>
    </source>
</evidence>
<proteinExistence type="inferred from homology"/>
<evidence type="ECO:0000256" key="1">
    <source>
        <dbReference type="ARBA" id="ARBA00008738"/>
    </source>
</evidence>
<feature type="region of interest" description="Disordered" evidence="2">
    <location>
        <begin position="355"/>
        <end position="380"/>
    </location>
</feature>
<comment type="similarity">
    <text evidence="1">Belongs to the FAM154 family.</text>
</comment>
<feature type="region of interest" description="Disordered" evidence="2">
    <location>
        <begin position="131"/>
        <end position="164"/>
    </location>
</feature>
<dbReference type="PANTHER" id="PTHR31516:SF17">
    <property type="entry name" value="STABILIZER OF AXONEMAL MICROTUBULES 2"/>
    <property type="match status" value="1"/>
</dbReference>
<dbReference type="GO" id="GO:0036064">
    <property type="term" value="C:ciliary basal body"/>
    <property type="evidence" value="ECO:0007669"/>
    <property type="project" value="TreeGrafter"/>
</dbReference>
<dbReference type="InterPro" id="IPR033336">
    <property type="entry name" value="SAXO1/2"/>
</dbReference>
<dbReference type="Pfam" id="PF05217">
    <property type="entry name" value="SAXO1-2"/>
    <property type="match status" value="1"/>
</dbReference>
<name>A0AA39C3W4_9HYME</name>
<reference evidence="3" key="2">
    <citation type="submission" date="2023-03" db="EMBL/GenBank/DDBJ databases">
        <authorList>
            <person name="Inwood S.N."/>
            <person name="Skelly J.G."/>
            <person name="Guhlin J."/>
            <person name="Harrop T.W.R."/>
            <person name="Goldson S.G."/>
            <person name="Dearden P.K."/>
        </authorList>
    </citation>
    <scope>NUCLEOTIDE SEQUENCE</scope>
    <source>
        <strain evidence="3">Irish</strain>
        <tissue evidence="3">Whole body</tissue>
    </source>
</reference>
<dbReference type="Proteomes" id="UP001168990">
    <property type="component" value="Unassembled WGS sequence"/>
</dbReference>
<keyword evidence="4" id="KW-1185">Reference proteome</keyword>
<dbReference type="EMBL" id="JAQQBS010001425">
    <property type="protein sequence ID" value="KAK0157451.1"/>
    <property type="molecule type" value="Genomic_DNA"/>
</dbReference>
<dbReference type="GO" id="GO:0036126">
    <property type="term" value="C:sperm flagellum"/>
    <property type="evidence" value="ECO:0007669"/>
    <property type="project" value="TreeGrafter"/>
</dbReference>
<dbReference type="AlphaFoldDB" id="A0AA39C3W4"/>
<gene>
    <name evidence="3" type="ORF">PV328_011195</name>
</gene>
<reference evidence="3" key="1">
    <citation type="journal article" date="2023" name="bioRxiv">
        <title>Scaffold-level genome assemblies of two parasitoid biocontrol wasps reveal the parthenogenesis mechanism and an associated novel virus.</title>
        <authorList>
            <person name="Inwood S."/>
            <person name="Skelly J."/>
            <person name="Guhlin J."/>
            <person name="Harrop T."/>
            <person name="Goldson S."/>
            <person name="Dearden P."/>
        </authorList>
    </citation>
    <scope>NUCLEOTIDE SEQUENCE</scope>
    <source>
        <strain evidence="3">Irish</strain>
        <tissue evidence="3">Whole body</tissue>
    </source>
</reference>
<accession>A0AA39C3W4</accession>
<comment type="caution">
    <text evidence="3">The sequence shown here is derived from an EMBL/GenBank/DDBJ whole genome shotgun (WGS) entry which is preliminary data.</text>
</comment>
<evidence type="ECO:0000313" key="4">
    <source>
        <dbReference type="Proteomes" id="UP001168990"/>
    </source>
</evidence>